<keyword evidence="2" id="KW-0808">Transferase</keyword>
<dbReference type="Pfam" id="PF18091">
    <property type="entry name" value="E3_UbLigase_RBR"/>
    <property type="match status" value="1"/>
</dbReference>
<dbReference type="Gene3D" id="6.10.140.1100">
    <property type="match status" value="1"/>
</dbReference>
<organism evidence="13 14">
    <name type="scientific">Chanos chanos</name>
    <name type="common">Milkfish</name>
    <name type="synonym">Mugil chanos</name>
    <dbReference type="NCBI Taxonomy" id="29144"/>
    <lineage>
        <taxon>Eukaryota</taxon>
        <taxon>Metazoa</taxon>
        <taxon>Chordata</taxon>
        <taxon>Craniata</taxon>
        <taxon>Vertebrata</taxon>
        <taxon>Euteleostomi</taxon>
        <taxon>Actinopterygii</taxon>
        <taxon>Neopterygii</taxon>
        <taxon>Teleostei</taxon>
        <taxon>Ostariophysi</taxon>
        <taxon>Gonorynchiformes</taxon>
        <taxon>Chanidae</taxon>
        <taxon>Chanos</taxon>
    </lineage>
</organism>
<dbReference type="GeneID" id="115812077"/>
<evidence type="ECO:0000259" key="9">
    <source>
        <dbReference type="PROSITE" id="PS50089"/>
    </source>
</evidence>
<dbReference type="CDD" id="cd16631">
    <property type="entry name" value="mRING-HC-C4C4_RBR_HOIP"/>
    <property type="match status" value="1"/>
</dbReference>
<proteinExistence type="inferred from homology"/>
<dbReference type="SUPFAM" id="SSF90209">
    <property type="entry name" value="Ran binding protein zinc finger-like"/>
    <property type="match status" value="2"/>
</dbReference>
<dbReference type="SMART" id="SM00165">
    <property type="entry name" value="UBA"/>
    <property type="match status" value="1"/>
</dbReference>
<dbReference type="PROSITE" id="PS50119">
    <property type="entry name" value="ZF_BBOX"/>
    <property type="match status" value="1"/>
</dbReference>
<dbReference type="Gene3D" id="3.30.40.10">
    <property type="entry name" value="Zinc/RING finger domain, C3HC4 (zinc finger)"/>
    <property type="match status" value="1"/>
</dbReference>
<keyword evidence="6" id="KW-0833">Ubl conjugation pathway</keyword>
<dbReference type="PANTHER" id="PTHR16004:SF5">
    <property type="entry name" value="E3 UBIQUITIN-PROTEIN LIGASE RNF31"/>
    <property type="match status" value="1"/>
</dbReference>
<dbReference type="InParanoid" id="A0A6J2VDU9"/>
<dbReference type="InterPro" id="IPR036443">
    <property type="entry name" value="Znf_RanBP2_sf"/>
</dbReference>
<dbReference type="InterPro" id="IPR047541">
    <property type="entry name" value="RNF31_RBR_mRING-HC-like"/>
</dbReference>
<dbReference type="GO" id="GO:0061630">
    <property type="term" value="F:ubiquitin protein ligase activity"/>
    <property type="evidence" value="ECO:0007669"/>
    <property type="project" value="TreeGrafter"/>
</dbReference>
<dbReference type="InterPro" id="IPR001876">
    <property type="entry name" value="Znf_RanBP2"/>
</dbReference>
<dbReference type="Gene3D" id="2.30.30.380">
    <property type="entry name" value="Zn-finger domain of Sec23/24"/>
    <property type="match status" value="2"/>
</dbReference>
<dbReference type="SUPFAM" id="SSF46934">
    <property type="entry name" value="UBA-like"/>
    <property type="match status" value="1"/>
</dbReference>
<evidence type="ECO:0000256" key="4">
    <source>
        <dbReference type="ARBA" id="ARBA00022737"/>
    </source>
</evidence>
<evidence type="ECO:0000256" key="3">
    <source>
        <dbReference type="ARBA" id="ARBA00022723"/>
    </source>
</evidence>
<evidence type="ECO:0000259" key="10">
    <source>
        <dbReference type="PROSITE" id="PS50119"/>
    </source>
</evidence>
<dbReference type="InterPro" id="IPR032065">
    <property type="entry name" value="RNF31-UBA"/>
</dbReference>
<keyword evidence="7" id="KW-0862">Zinc</keyword>
<dbReference type="InterPro" id="IPR002867">
    <property type="entry name" value="IBR_dom"/>
</dbReference>
<dbReference type="Pfam" id="PF16678">
    <property type="entry name" value="UBA_HOIP"/>
    <property type="match status" value="1"/>
</dbReference>
<dbReference type="RefSeq" id="XP_030630424.1">
    <property type="nucleotide sequence ID" value="XM_030774564.1"/>
</dbReference>
<dbReference type="Proteomes" id="UP000504632">
    <property type="component" value="Chromosome 5"/>
</dbReference>
<feature type="domain" description="RanBP2-type" evidence="11">
    <location>
        <begin position="122"/>
        <end position="153"/>
    </location>
</feature>
<dbReference type="GO" id="GO:0097039">
    <property type="term" value="P:protein linear polyubiquitination"/>
    <property type="evidence" value="ECO:0007669"/>
    <property type="project" value="TreeGrafter"/>
</dbReference>
<dbReference type="InterPro" id="IPR013083">
    <property type="entry name" value="Znf_RING/FYVE/PHD"/>
</dbReference>
<dbReference type="GO" id="GO:1990450">
    <property type="term" value="F:linear polyubiquitin binding"/>
    <property type="evidence" value="ECO:0007669"/>
    <property type="project" value="TreeGrafter"/>
</dbReference>
<gene>
    <name evidence="14" type="primary">LOC115812077</name>
</gene>
<dbReference type="InterPro" id="IPR026254">
    <property type="entry name" value="RNF31-like"/>
</dbReference>
<dbReference type="OrthoDB" id="9978677at2759"/>
<dbReference type="Gene3D" id="1.20.120.1750">
    <property type="match status" value="1"/>
</dbReference>
<dbReference type="InterPro" id="IPR057426">
    <property type="entry name" value="RNF31_UBA_3"/>
</dbReference>
<dbReference type="PROSITE" id="PS51873">
    <property type="entry name" value="TRIAD"/>
    <property type="match status" value="1"/>
</dbReference>
<dbReference type="InterPro" id="IPR015940">
    <property type="entry name" value="UBA"/>
</dbReference>
<keyword evidence="5 8" id="KW-0863">Zinc-finger</keyword>
<dbReference type="PROSITE" id="PS01358">
    <property type="entry name" value="ZF_RANBP2_1"/>
    <property type="match status" value="2"/>
</dbReference>
<dbReference type="InterPro" id="IPR047540">
    <property type="entry name" value="BRcat_RBR_RNF31-like"/>
</dbReference>
<dbReference type="PROSITE" id="PS50089">
    <property type="entry name" value="ZF_RING_2"/>
    <property type="match status" value="1"/>
</dbReference>
<evidence type="ECO:0000259" key="11">
    <source>
        <dbReference type="PROSITE" id="PS50199"/>
    </source>
</evidence>
<dbReference type="InterPro" id="IPR009060">
    <property type="entry name" value="UBA-like_sf"/>
</dbReference>
<protein>
    <submittedName>
        <fullName evidence="14">E3 ubiquitin-protein ligase RNF31-like</fullName>
    </submittedName>
</protein>
<evidence type="ECO:0000313" key="14">
    <source>
        <dbReference type="RefSeq" id="XP_030630424.1"/>
    </source>
</evidence>
<evidence type="ECO:0000256" key="1">
    <source>
        <dbReference type="ARBA" id="ARBA00008278"/>
    </source>
</evidence>
<name>A0A6J2VDU9_CHACN</name>
<dbReference type="GO" id="GO:0071797">
    <property type="term" value="C:LUBAC complex"/>
    <property type="evidence" value="ECO:0007669"/>
    <property type="project" value="InterPro"/>
</dbReference>
<dbReference type="CDD" id="cd20351">
    <property type="entry name" value="Rcat_RBR_HOIP"/>
    <property type="match status" value="1"/>
</dbReference>
<dbReference type="GO" id="GO:0036435">
    <property type="term" value="F:K48-linked polyubiquitin modification-dependent protein binding"/>
    <property type="evidence" value="ECO:0007669"/>
    <property type="project" value="TreeGrafter"/>
</dbReference>
<feature type="domain" description="RING-type" evidence="9">
    <location>
        <begin position="510"/>
        <end position="558"/>
    </location>
</feature>
<evidence type="ECO:0000256" key="6">
    <source>
        <dbReference type="ARBA" id="ARBA00022786"/>
    </source>
</evidence>
<dbReference type="CDD" id="cd20337">
    <property type="entry name" value="BRcat_RBR_HOIP"/>
    <property type="match status" value="1"/>
</dbReference>
<dbReference type="GO" id="GO:0070530">
    <property type="term" value="F:K63-linked polyubiquitin modification-dependent protein binding"/>
    <property type="evidence" value="ECO:0007669"/>
    <property type="project" value="TreeGrafter"/>
</dbReference>
<dbReference type="Pfam" id="PF25163">
    <property type="entry name" value="UBA_RNF31"/>
    <property type="match status" value="1"/>
</dbReference>
<reference evidence="14" key="1">
    <citation type="submission" date="2025-08" db="UniProtKB">
        <authorList>
            <consortium name="RefSeq"/>
        </authorList>
    </citation>
    <scope>IDENTIFICATION</scope>
</reference>
<dbReference type="PANTHER" id="PTHR16004">
    <property type="entry name" value="RING FINGER PROTEIN 31-RELATED"/>
    <property type="match status" value="1"/>
</dbReference>
<sequence>MLRPKQTEPPATPCSPSTPTACDMCGEAPSFICSNCGSLPYCERCDAVVHRHPEKVAHKRDHISPSQKENCAICGLAPVAANCPTCAQRLCTECDKLRHSHPDRKGHRRMPVNITKAPESLRLSFSSWECTQCSTVNHARAVTCRSCGRPPLGNASPAGQEASSPSTPSEWECKSCTMVNSGTSVLCEVCERPRLATRPPITPEQLFPPKPNPPVDTEAEWTCKHCTFVNSSPSAVCEMCNLSRNEPVVKTNKSPPLENTMQHFEKPQVPPRQVDLKRQESMRNEGLTLIRYIRDGEKRGISPEEVYAALNVSGGSNVDPFDWLQSELPHLLDEICAVVASIQDNKTAKDGQPQSGEVLLSRAEAKQAWLDAGGNTEKAVQKLLKSRQAKTRELQSLGFTDRVKCEEALRVSGGDLNGALTHLQHPLLEPLRQRIWSEQTEIIIDPKDPDKEKTCRRLLALYDLPSWGRCELAWSLLQEPGAEYTLDDVVQAVKQHHDRDFVRRMLVQDCAICYCNFPFSKMASLISCQCSICNECFQEHFTVAVKDKHIRDMVCPACGEPDINDPEALYNYFSILDSQLKNCLKRDVHELFMKKLAEYTLMQDPKFLWCSHCTNGFIYDGTQLKVTCQACHKSFCSKCKKPWEDQHENVTCEQFQTWKRENDPEYQRQGLAGYIRDNGIKCPGCGFQYALAKGGCMHFTCSQCRHEFCSGCNGPYHKTGCPVRECTMQNGLHAHHPRDCLFYLRDWEPPRLQALLQKSGVEFNTEPPNGIQTGECGVMEQKDEAGQHVDSPCGHEVALGHAGLCDKHYREYLVSLINEHALDPAPLFDKDELVTACKRYYIDHTQEDNEDDVTYHNRLLQKLMELPLGEKIPRKK</sequence>
<dbReference type="InterPro" id="IPR000315">
    <property type="entry name" value="Znf_B-box"/>
</dbReference>
<evidence type="ECO:0000256" key="8">
    <source>
        <dbReference type="PROSITE-ProRule" id="PRU00322"/>
    </source>
</evidence>
<dbReference type="InterPro" id="IPR047542">
    <property type="entry name" value="Rcat_RBR_RNF31-like"/>
</dbReference>
<evidence type="ECO:0000259" key="12">
    <source>
        <dbReference type="PROSITE" id="PS51873"/>
    </source>
</evidence>
<keyword evidence="3" id="KW-0479">Metal-binding</keyword>
<dbReference type="InterPro" id="IPR041031">
    <property type="entry name" value="RNF31_C"/>
</dbReference>
<evidence type="ECO:0000313" key="13">
    <source>
        <dbReference type="Proteomes" id="UP000504632"/>
    </source>
</evidence>
<feature type="domain" description="RanBP2-type" evidence="11">
    <location>
        <begin position="167"/>
        <end position="196"/>
    </location>
</feature>
<feature type="domain" description="RanBP2-type" evidence="11">
    <location>
        <begin position="217"/>
        <end position="246"/>
    </location>
</feature>
<evidence type="ECO:0000256" key="5">
    <source>
        <dbReference type="ARBA" id="ARBA00022771"/>
    </source>
</evidence>
<dbReference type="PROSITE" id="PS50199">
    <property type="entry name" value="ZF_RANBP2_2"/>
    <property type="match status" value="3"/>
</dbReference>
<dbReference type="InterPro" id="IPR001841">
    <property type="entry name" value="Znf_RING"/>
</dbReference>
<dbReference type="Pfam" id="PF22191">
    <property type="entry name" value="IBR_1"/>
    <property type="match status" value="2"/>
</dbReference>
<feature type="domain" description="B box-type" evidence="10">
    <location>
        <begin position="66"/>
        <end position="112"/>
    </location>
</feature>
<dbReference type="SMART" id="SM00336">
    <property type="entry name" value="BBOX"/>
    <property type="match status" value="2"/>
</dbReference>
<feature type="domain" description="RING-type" evidence="12">
    <location>
        <begin position="506"/>
        <end position="739"/>
    </location>
</feature>
<keyword evidence="4" id="KW-0677">Repeat</keyword>
<comment type="similarity">
    <text evidence="1">Belongs to the RBR family.</text>
</comment>
<evidence type="ECO:0000256" key="2">
    <source>
        <dbReference type="ARBA" id="ARBA00022679"/>
    </source>
</evidence>
<keyword evidence="13" id="KW-1185">Reference proteome</keyword>
<dbReference type="SUPFAM" id="SSF57850">
    <property type="entry name" value="RING/U-box"/>
    <property type="match status" value="3"/>
</dbReference>
<dbReference type="SMART" id="SM00547">
    <property type="entry name" value="ZnF_RBZ"/>
    <property type="match status" value="3"/>
</dbReference>
<accession>A0A6J2VDU9</accession>
<evidence type="ECO:0000256" key="7">
    <source>
        <dbReference type="ARBA" id="ARBA00022833"/>
    </source>
</evidence>
<dbReference type="GO" id="GO:0008270">
    <property type="term" value="F:zinc ion binding"/>
    <property type="evidence" value="ECO:0007669"/>
    <property type="project" value="UniProtKB-KW"/>
</dbReference>
<dbReference type="SMART" id="SM00647">
    <property type="entry name" value="IBR"/>
    <property type="match status" value="2"/>
</dbReference>
<dbReference type="Gene3D" id="1.10.8.10">
    <property type="entry name" value="DNA helicase RuvA subunit, C-terminal domain"/>
    <property type="match status" value="1"/>
</dbReference>
<dbReference type="AlphaFoldDB" id="A0A6J2VDU9"/>
<dbReference type="InterPro" id="IPR044066">
    <property type="entry name" value="TRIAD_supradom"/>
</dbReference>